<dbReference type="SUPFAM" id="SSF56112">
    <property type="entry name" value="Protein kinase-like (PK-like)"/>
    <property type="match status" value="1"/>
</dbReference>
<name>A0A7D9HPF9_PARCT</name>
<keyword evidence="1" id="KW-0418">Kinase</keyword>
<dbReference type="InterPro" id="IPR017441">
    <property type="entry name" value="Protein_kinase_ATP_BS"/>
</dbReference>
<proteinExistence type="predicted"/>
<gene>
    <name evidence="1" type="ORF">PACLA_8A020335</name>
</gene>
<accession>A0A7D9HPF9</accession>
<evidence type="ECO:0000313" key="2">
    <source>
        <dbReference type="Proteomes" id="UP001152795"/>
    </source>
</evidence>
<dbReference type="PROSITE" id="PS00107">
    <property type="entry name" value="PROTEIN_KINASE_ATP"/>
    <property type="match status" value="1"/>
</dbReference>
<dbReference type="Proteomes" id="UP001152795">
    <property type="component" value="Unassembled WGS sequence"/>
</dbReference>
<dbReference type="GO" id="GO:0005524">
    <property type="term" value="F:ATP binding"/>
    <property type="evidence" value="ECO:0007669"/>
    <property type="project" value="UniProtKB-UniRule"/>
</dbReference>
<dbReference type="OrthoDB" id="68483at2759"/>
<comment type="caution">
    <text evidence="1">The sequence shown here is derived from an EMBL/GenBank/DDBJ whole genome shotgun (WGS) entry which is preliminary data.</text>
</comment>
<dbReference type="GO" id="GO:0016301">
    <property type="term" value="F:kinase activity"/>
    <property type="evidence" value="ECO:0007669"/>
    <property type="project" value="UniProtKB-KW"/>
</dbReference>
<organism evidence="1 2">
    <name type="scientific">Paramuricea clavata</name>
    <name type="common">Red gorgonian</name>
    <name type="synonym">Violescent sea-whip</name>
    <dbReference type="NCBI Taxonomy" id="317549"/>
    <lineage>
        <taxon>Eukaryota</taxon>
        <taxon>Metazoa</taxon>
        <taxon>Cnidaria</taxon>
        <taxon>Anthozoa</taxon>
        <taxon>Octocorallia</taxon>
        <taxon>Malacalcyonacea</taxon>
        <taxon>Plexauridae</taxon>
        <taxon>Paramuricea</taxon>
    </lineage>
</organism>
<reference evidence="1" key="1">
    <citation type="submission" date="2020-04" db="EMBL/GenBank/DDBJ databases">
        <authorList>
            <person name="Alioto T."/>
            <person name="Alioto T."/>
            <person name="Gomez Garrido J."/>
        </authorList>
    </citation>
    <scope>NUCLEOTIDE SEQUENCE</scope>
    <source>
        <strain evidence="1">A484AB</strain>
    </source>
</reference>
<protein>
    <submittedName>
        <fullName evidence="1">Serine threonine- kinase STK11-like</fullName>
    </submittedName>
</protein>
<dbReference type="Gene3D" id="3.30.200.20">
    <property type="entry name" value="Phosphorylase Kinase, domain 1"/>
    <property type="match status" value="1"/>
</dbReference>
<dbReference type="AlphaFoldDB" id="A0A7D9HPF9"/>
<evidence type="ECO:0000313" key="1">
    <source>
        <dbReference type="EMBL" id="CAB3986662.1"/>
    </source>
</evidence>
<dbReference type="EMBL" id="CACRXK020001052">
    <property type="protein sequence ID" value="CAB3986662.1"/>
    <property type="molecule type" value="Genomic_DNA"/>
</dbReference>
<keyword evidence="2" id="KW-1185">Reference proteome</keyword>
<sequence length="125" mass="14307">MVESMVGKESTNFYLGDLCEGDSVDGLARTHSWLGEDEPSVFIKRVDSDLIIYQPKKRKAKVIGKYLMGDMLGEGSYGKVKELLDMDTLRRRAVKIMKKRRLRRIPNGEENVQRKGVEVTEKIET</sequence>
<keyword evidence="1" id="KW-0808">Transferase</keyword>
<dbReference type="InterPro" id="IPR011009">
    <property type="entry name" value="Kinase-like_dom_sf"/>
</dbReference>